<dbReference type="AlphaFoldDB" id="A0A830CSD0"/>
<accession>A0A830CSD0</accession>
<dbReference type="Proteomes" id="UP000653305">
    <property type="component" value="Unassembled WGS sequence"/>
</dbReference>
<name>A0A830CSD0_9LAMI</name>
<feature type="region of interest" description="Disordered" evidence="1">
    <location>
        <begin position="82"/>
        <end position="113"/>
    </location>
</feature>
<protein>
    <submittedName>
        <fullName evidence="2">Mitotic spindle checkpoint protein bubr1</fullName>
    </submittedName>
</protein>
<proteinExistence type="predicted"/>
<dbReference type="EMBL" id="BMAC01000632">
    <property type="protein sequence ID" value="GFQ00529.1"/>
    <property type="molecule type" value="Genomic_DNA"/>
</dbReference>
<sequence length="126" mass="14497">METRKAQPVEKLTTAYKKFLTRSMRQLKPTDEDVMENHLPARRFGTVLTKQTNNSISSLMDQHSQMPKVDLKPWHSLGARAERNKENSAIPSKWTSTKIPQRPGQRIRRPPPGPCIEIFVDEESSE</sequence>
<organism evidence="2 3">
    <name type="scientific">Phtheirospermum japonicum</name>
    <dbReference type="NCBI Taxonomy" id="374723"/>
    <lineage>
        <taxon>Eukaryota</taxon>
        <taxon>Viridiplantae</taxon>
        <taxon>Streptophyta</taxon>
        <taxon>Embryophyta</taxon>
        <taxon>Tracheophyta</taxon>
        <taxon>Spermatophyta</taxon>
        <taxon>Magnoliopsida</taxon>
        <taxon>eudicotyledons</taxon>
        <taxon>Gunneridae</taxon>
        <taxon>Pentapetalae</taxon>
        <taxon>asterids</taxon>
        <taxon>lamiids</taxon>
        <taxon>Lamiales</taxon>
        <taxon>Orobanchaceae</taxon>
        <taxon>Orobanchaceae incertae sedis</taxon>
        <taxon>Phtheirospermum</taxon>
    </lineage>
</organism>
<comment type="caution">
    <text evidence="2">The sequence shown here is derived from an EMBL/GenBank/DDBJ whole genome shotgun (WGS) entry which is preliminary data.</text>
</comment>
<evidence type="ECO:0000256" key="1">
    <source>
        <dbReference type="SAM" id="MobiDB-lite"/>
    </source>
</evidence>
<feature type="compositionally biased region" description="Polar residues" evidence="1">
    <location>
        <begin position="87"/>
        <end position="98"/>
    </location>
</feature>
<dbReference type="OrthoDB" id="248495at2759"/>
<keyword evidence="3" id="KW-1185">Reference proteome</keyword>
<reference evidence="2" key="1">
    <citation type="submission" date="2020-07" db="EMBL/GenBank/DDBJ databases">
        <title>Ethylene signaling mediates host invasion by parasitic plants.</title>
        <authorList>
            <person name="Yoshida S."/>
        </authorList>
    </citation>
    <scope>NUCLEOTIDE SEQUENCE</scope>
    <source>
        <strain evidence="2">Okayama</strain>
    </source>
</reference>
<evidence type="ECO:0000313" key="3">
    <source>
        <dbReference type="Proteomes" id="UP000653305"/>
    </source>
</evidence>
<evidence type="ECO:0000313" key="2">
    <source>
        <dbReference type="EMBL" id="GFQ00529.1"/>
    </source>
</evidence>
<gene>
    <name evidence="2" type="ORF">PHJA_002196800</name>
</gene>